<dbReference type="Proteomes" id="UP000050973">
    <property type="component" value="Unassembled WGS sequence"/>
</dbReference>
<evidence type="ECO:0000313" key="3">
    <source>
        <dbReference type="Proteomes" id="UP000050973"/>
    </source>
</evidence>
<protein>
    <recommendedName>
        <fullName evidence="1">NAD(P)-binding domain-containing protein</fullName>
    </recommendedName>
</protein>
<dbReference type="EMBL" id="AZGE01000008">
    <property type="protein sequence ID" value="KRM15705.1"/>
    <property type="molecule type" value="Genomic_DNA"/>
</dbReference>
<accession>A0A0R1WIY0</accession>
<dbReference type="InterPro" id="IPR016040">
    <property type="entry name" value="NAD(P)-bd_dom"/>
</dbReference>
<comment type="caution">
    <text evidence="2">The sequence shown here is derived from an EMBL/GenBank/DDBJ whole genome shotgun (WGS) entry which is preliminary data.</text>
</comment>
<dbReference type="AlphaFoldDB" id="A0A0R1WIY0"/>
<evidence type="ECO:0000259" key="1">
    <source>
        <dbReference type="Pfam" id="PF13460"/>
    </source>
</evidence>
<organism evidence="2 3">
    <name type="scientific">Limosilactobacillus oris DSM 4864</name>
    <dbReference type="NCBI Taxonomy" id="1423779"/>
    <lineage>
        <taxon>Bacteria</taxon>
        <taxon>Bacillati</taxon>
        <taxon>Bacillota</taxon>
        <taxon>Bacilli</taxon>
        <taxon>Lactobacillales</taxon>
        <taxon>Lactobacillaceae</taxon>
        <taxon>Limosilactobacillus</taxon>
    </lineage>
</organism>
<dbReference type="InterPro" id="IPR051606">
    <property type="entry name" value="Polyketide_Oxido-like"/>
</dbReference>
<dbReference type="InterPro" id="IPR036291">
    <property type="entry name" value="NAD(P)-bd_dom_sf"/>
</dbReference>
<name>A0A0R1WIY0_9LACO</name>
<sequence length="217" mass="23692">MIKVGIIGASGMAGRTIYKLAAATQDLNPIGIVRHEKKAKEVLGDDAQLLSGDIFAMTDSLLSRFDVIIDAFGTNPADADRHLKLAEKLINLARKNKIRLIFILGAGSLQTGEDEHLFVDDLEKIPASSSWINTPRQQLKELQYLETITDVDWVGISPAATFEPGPAASYQLGKDTLLYNGQGESKVTTGTMAEVIVKEILVPQFHQERFTVVNTGK</sequence>
<dbReference type="RefSeq" id="WP_003711332.1">
    <property type="nucleotide sequence ID" value="NZ_AZGE01000008.1"/>
</dbReference>
<feature type="domain" description="NAD(P)-binding" evidence="1">
    <location>
        <begin position="8"/>
        <end position="199"/>
    </location>
</feature>
<dbReference type="PANTHER" id="PTHR43355">
    <property type="entry name" value="FLAVIN REDUCTASE (NADPH)"/>
    <property type="match status" value="1"/>
</dbReference>
<reference evidence="2 3" key="1">
    <citation type="journal article" date="2015" name="Genome Announc.">
        <title>Expanding the biotechnology potential of lactobacilli through comparative genomics of 213 strains and associated genera.</title>
        <authorList>
            <person name="Sun Z."/>
            <person name="Harris H.M."/>
            <person name="McCann A."/>
            <person name="Guo C."/>
            <person name="Argimon S."/>
            <person name="Zhang W."/>
            <person name="Yang X."/>
            <person name="Jeffery I.B."/>
            <person name="Cooney J.C."/>
            <person name="Kagawa T.F."/>
            <person name="Liu W."/>
            <person name="Song Y."/>
            <person name="Salvetti E."/>
            <person name="Wrobel A."/>
            <person name="Rasinkangas P."/>
            <person name="Parkhill J."/>
            <person name="Rea M.C."/>
            <person name="O'Sullivan O."/>
            <person name="Ritari J."/>
            <person name="Douillard F.P."/>
            <person name="Paul Ross R."/>
            <person name="Yang R."/>
            <person name="Briner A.E."/>
            <person name="Felis G.E."/>
            <person name="de Vos W.M."/>
            <person name="Barrangou R."/>
            <person name="Klaenhammer T.R."/>
            <person name="Caufield P.W."/>
            <person name="Cui Y."/>
            <person name="Zhang H."/>
            <person name="O'Toole P.W."/>
        </authorList>
    </citation>
    <scope>NUCLEOTIDE SEQUENCE [LARGE SCALE GENOMIC DNA]</scope>
    <source>
        <strain evidence="2 3">DSM 4864</strain>
    </source>
</reference>
<dbReference type="Pfam" id="PF13460">
    <property type="entry name" value="NAD_binding_10"/>
    <property type="match status" value="1"/>
</dbReference>
<gene>
    <name evidence="2" type="ORF">FC49_GL001812</name>
</gene>
<dbReference type="PANTHER" id="PTHR43355:SF2">
    <property type="entry name" value="FLAVIN REDUCTASE (NADPH)"/>
    <property type="match status" value="1"/>
</dbReference>
<dbReference type="Gene3D" id="3.40.50.720">
    <property type="entry name" value="NAD(P)-binding Rossmann-like Domain"/>
    <property type="match status" value="1"/>
</dbReference>
<dbReference type="GO" id="GO:0016646">
    <property type="term" value="F:oxidoreductase activity, acting on the CH-NH group of donors, NAD or NADP as acceptor"/>
    <property type="evidence" value="ECO:0007669"/>
    <property type="project" value="TreeGrafter"/>
</dbReference>
<evidence type="ECO:0000313" key="2">
    <source>
        <dbReference type="EMBL" id="KRM15705.1"/>
    </source>
</evidence>
<dbReference type="SUPFAM" id="SSF51735">
    <property type="entry name" value="NAD(P)-binding Rossmann-fold domains"/>
    <property type="match status" value="1"/>
</dbReference>
<dbReference type="PATRIC" id="fig|1423779.3.peg.1878"/>
<proteinExistence type="predicted"/>